<dbReference type="Proteomes" id="UP000651668">
    <property type="component" value="Unassembled WGS sequence"/>
</dbReference>
<proteinExistence type="predicted"/>
<comment type="caution">
    <text evidence="1">The sequence shown here is derived from an EMBL/GenBank/DDBJ whole genome shotgun (WGS) entry which is preliminary data.</text>
</comment>
<reference evidence="1" key="2">
    <citation type="submission" date="2020-09" db="EMBL/GenBank/DDBJ databases">
        <authorList>
            <person name="Sun Q."/>
            <person name="Zhou Y."/>
        </authorList>
    </citation>
    <scope>NUCLEOTIDE SEQUENCE</scope>
    <source>
        <strain evidence="1">CGMCC 1.15343</strain>
    </source>
</reference>
<dbReference type="EMBL" id="BMIL01000001">
    <property type="protein sequence ID" value="GGC53886.1"/>
    <property type="molecule type" value="Genomic_DNA"/>
</dbReference>
<name>A0A916TZ92_9SPHI</name>
<gene>
    <name evidence="1" type="ORF">GCM10011387_04340</name>
</gene>
<evidence type="ECO:0000313" key="2">
    <source>
        <dbReference type="Proteomes" id="UP000651668"/>
    </source>
</evidence>
<accession>A0A916TZ92</accession>
<protein>
    <submittedName>
        <fullName evidence="1">Uncharacterized protein</fullName>
    </submittedName>
</protein>
<evidence type="ECO:0000313" key="1">
    <source>
        <dbReference type="EMBL" id="GGC53886.1"/>
    </source>
</evidence>
<reference evidence="1" key="1">
    <citation type="journal article" date="2014" name="Int. J. Syst. Evol. Microbiol.">
        <title>Complete genome sequence of Corynebacterium casei LMG S-19264T (=DSM 44701T), isolated from a smear-ripened cheese.</title>
        <authorList>
            <consortium name="US DOE Joint Genome Institute (JGI-PGF)"/>
            <person name="Walter F."/>
            <person name="Albersmeier A."/>
            <person name="Kalinowski J."/>
            <person name="Ruckert C."/>
        </authorList>
    </citation>
    <scope>NUCLEOTIDE SEQUENCE</scope>
    <source>
        <strain evidence="1">CGMCC 1.15343</strain>
    </source>
</reference>
<keyword evidence="2" id="KW-1185">Reference proteome</keyword>
<sequence length="59" mass="6737">MQLHKREQQEQVRELAGVVLLGPELLEPEQVLPGQVLEQSELVQQEPAPLVLEQLELEQ</sequence>
<organism evidence="1 2">
    <name type="scientific">Pedobacter quisquiliarum</name>
    <dbReference type="NCBI Taxonomy" id="1834438"/>
    <lineage>
        <taxon>Bacteria</taxon>
        <taxon>Pseudomonadati</taxon>
        <taxon>Bacteroidota</taxon>
        <taxon>Sphingobacteriia</taxon>
        <taxon>Sphingobacteriales</taxon>
        <taxon>Sphingobacteriaceae</taxon>
        <taxon>Pedobacter</taxon>
    </lineage>
</organism>
<dbReference type="AlphaFoldDB" id="A0A916TZ92"/>